<dbReference type="Pfam" id="PF01926">
    <property type="entry name" value="MMR_HSR1"/>
    <property type="match status" value="1"/>
</dbReference>
<keyword evidence="5 10" id="KW-0547">Nucleotide-binding</keyword>
<dbReference type="Gene3D" id="3.40.50.300">
    <property type="entry name" value="P-loop containing nucleotide triphosphate hydrolases"/>
    <property type="match status" value="1"/>
</dbReference>
<name>A0A1M7URZ6_9FIRM</name>
<dbReference type="PANTHER" id="PTHR11649:SF13">
    <property type="entry name" value="ENGB-TYPE G DOMAIN-CONTAINING PROTEIN"/>
    <property type="match status" value="1"/>
</dbReference>
<keyword evidence="7 10" id="KW-0342">GTP-binding</keyword>
<gene>
    <name evidence="10" type="primary">engB</name>
    <name evidence="12" type="ORF">SAMN02745215_04476</name>
</gene>
<dbReference type="AlphaFoldDB" id="A0A1M7URZ6"/>
<evidence type="ECO:0000256" key="3">
    <source>
        <dbReference type="ARBA" id="ARBA00022618"/>
    </source>
</evidence>
<dbReference type="STRING" id="1121395.SAMN02745215_04476"/>
<protein>
    <recommendedName>
        <fullName evidence="10">Probable GTP-binding protein EngB</fullName>
    </recommendedName>
</protein>
<evidence type="ECO:0000256" key="4">
    <source>
        <dbReference type="ARBA" id="ARBA00022723"/>
    </source>
</evidence>
<dbReference type="InterPro" id="IPR019987">
    <property type="entry name" value="GTP-bd_ribosome_bio_YsxC"/>
</dbReference>
<dbReference type="Proteomes" id="UP000184010">
    <property type="component" value="Unassembled WGS sequence"/>
</dbReference>
<evidence type="ECO:0000313" key="13">
    <source>
        <dbReference type="Proteomes" id="UP000184010"/>
    </source>
</evidence>
<proteinExistence type="inferred from homology"/>
<dbReference type="InterPro" id="IPR006073">
    <property type="entry name" value="GTP-bd"/>
</dbReference>
<evidence type="ECO:0000256" key="10">
    <source>
        <dbReference type="HAMAP-Rule" id="MF_00321"/>
    </source>
</evidence>
<dbReference type="InterPro" id="IPR030393">
    <property type="entry name" value="G_ENGB_dom"/>
</dbReference>
<keyword evidence="13" id="KW-1185">Reference proteome</keyword>
<dbReference type="NCBIfam" id="TIGR03598">
    <property type="entry name" value="GTPase_YsxC"/>
    <property type="match status" value="1"/>
</dbReference>
<dbReference type="SUPFAM" id="SSF52540">
    <property type="entry name" value="P-loop containing nucleoside triphosphate hydrolases"/>
    <property type="match status" value="1"/>
</dbReference>
<dbReference type="EMBL" id="FRDN01000016">
    <property type="protein sequence ID" value="SHN85704.1"/>
    <property type="molecule type" value="Genomic_DNA"/>
</dbReference>
<dbReference type="HAMAP" id="MF_00321">
    <property type="entry name" value="GTPase_EngB"/>
    <property type="match status" value="1"/>
</dbReference>
<keyword evidence="6" id="KW-0460">Magnesium</keyword>
<evidence type="ECO:0000259" key="11">
    <source>
        <dbReference type="PROSITE" id="PS51706"/>
    </source>
</evidence>
<dbReference type="GO" id="GO:0005525">
    <property type="term" value="F:GTP binding"/>
    <property type="evidence" value="ECO:0007669"/>
    <property type="project" value="UniProtKB-UniRule"/>
</dbReference>
<evidence type="ECO:0000256" key="7">
    <source>
        <dbReference type="ARBA" id="ARBA00023134"/>
    </source>
</evidence>
<comment type="similarity">
    <text evidence="2 10">Belongs to the TRAFAC class TrmE-Era-EngA-EngB-Septin-like GTPase superfamily. EngB GTPase family.</text>
</comment>
<sequence length="218" mass="24454">MVPEGVCCVITIRKAEFVTSAVNIKGYPELTGPEIALAGRSNVGKSSLINKFINRRNLARTGNTPGKTQMLNFYRINDQWSFVDLPGYGYAKVSKEIKANWGKMMEEYFSQRENLRAVIQVVDIRHVPSVEDQEMHAFLRNRGIPVLVVATKADKISKGQWGKHLSQIAKALHIPDWHIIITYSAETGLGVPELHEAVEEILSMDNGTEECDEAEDQQ</sequence>
<evidence type="ECO:0000256" key="5">
    <source>
        <dbReference type="ARBA" id="ARBA00022741"/>
    </source>
</evidence>
<organism evidence="12 13">
    <name type="scientific">Desulfitobacterium chlororespirans DSM 11544</name>
    <dbReference type="NCBI Taxonomy" id="1121395"/>
    <lineage>
        <taxon>Bacteria</taxon>
        <taxon>Bacillati</taxon>
        <taxon>Bacillota</taxon>
        <taxon>Clostridia</taxon>
        <taxon>Eubacteriales</taxon>
        <taxon>Desulfitobacteriaceae</taxon>
        <taxon>Desulfitobacterium</taxon>
    </lineage>
</organism>
<dbReference type="InterPro" id="IPR027417">
    <property type="entry name" value="P-loop_NTPase"/>
</dbReference>
<dbReference type="CDD" id="cd01876">
    <property type="entry name" value="YihA_EngB"/>
    <property type="match status" value="1"/>
</dbReference>
<dbReference type="FunFam" id="3.40.50.300:FF:000098">
    <property type="entry name" value="Probable GTP-binding protein EngB"/>
    <property type="match status" value="1"/>
</dbReference>
<reference evidence="13" key="1">
    <citation type="submission" date="2016-12" db="EMBL/GenBank/DDBJ databases">
        <authorList>
            <person name="Varghese N."/>
            <person name="Submissions S."/>
        </authorList>
    </citation>
    <scope>NUCLEOTIDE SEQUENCE [LARGE SCALE GENOMIC DNA]</scope>
    <source>
        <strain evidence="13">DSM 11544</strain>
    </source>
</reference>
<dbReference type="GO" id="GO:0005829">
    <property type="term" value="C:cytosol"/>
    <property type="evidence" value="ECO:0007669"/>
    <property type="project" value="TreeGrafter"/>
</dbReference>
<evidence type="ECO:0000256" key="9">
    <source>
        <dbReference type="ARBA" id="ARBA00023306"/>
    </source>
</evidence>
<evidence type="ECO:0000256" key="2">
    <source>
        <dbReference type="ARBA" id="ARBA00009638"/>
    </source>
</evidence>
<comment type="cofactor">
    <cofactor evidence="1">
        <name>Mg(2+)</name>
        <dbReference type="ChEBI" id="CHEBI:18420"/>
    </cofactor>
</comment>
<evidence type="ECO:0000256" key="8">
    <source>
        <dbReference type="ARBA" id="ARBA00023210"/>
    </source>
</evidence>
<evidence type="ECO:0000256" key="1">
    <source>
        <dbReference type="ARBA" id="ARBA00001946"/>
    </source>
</evidence>
<keyword evidence="9 10" id="KW-0131">Cell cycle</keyword>
<keyword evidence="4" id="KW-0479">Metal-binding</keyword>
<evidence type="ECO:0000313" key="12">
    <source>
        <dbReference type="EMBL" id="SHN85704.1"/>
    </source>
</evidence>
<keyword evidence="8 10" id="KW-0717">Septation</keyword>
<dbReference type="PRINTS" id="PR00449">
    <property type="entry name" value="RASTRNSFRMNG"/>
</dbReference>
<accession>A0A1M7URZ6</accession>
<feature type="domain" description="EngB-type G" evidence="11">
    <location>
        <begin position="31"/>
        <end position="204"/>
    </location>
</feature>
<dbReference type="GO" id="GO:0046872">
    <property type="term" value="F:metal ion binding"/>
    <property type="evidence" value="ECO:0007669"/>
    <property type="project" value="UniProtKB-KW"/>
</dbReference>
<evidence type="ECO:0000256" key="6">
    <source>
        <dbReference type="ARBA" id="ARBA00022842"/>
    </source>
</evidence>
<dbReference type="PROSITE" id="PS51706">
    <property type="entry name" value="G_ENGB"/>
    <property type="match status" value="1"/>
</dbReference>
<comment type="function">
    <text evidence="10">Necessary for normal cell division and for the maintenance of normal septation.</text>
</comment>
<keyword evidence="3 10" id="KW-0132">Cell division</keyword>
<dbReference type="GO" id="GO:0000917">
    <property type="term" value="P:division septum assembly"/>
    <property type="evidence" value="ECO:0007669"/>
    <property type="project" value="UniProtKB-KW"/>
</dbReference>
<dbReference type="PANTHER" id="PTHR11649">
    <property type="entry name" value="MSS1/TRME-RELATED GTP-BINDING PROTEIN"/>
    <property type="match status" value="1"/>
</dbReference>